<name>A0A2K9NRU4_BACTC</name>
<accession>A0A2K9NRU4</accession>
<reference evidence="1 2" key="1">
    <citation type="submission" date="2018-01" db="EMBL/GenBank/DDBJ databases">
        <title>Complete genome sequence of Bacteriovorax stolpii DSM12778.</title>
        <authorList>
            <person name="Tang B."/>
            <person name="Chang J."/>
        </authorList>
    </citation>
    <scope>NUCLEOTIDE SEQUENCE [LARGE SCALE GENOMIC DNA]</scope>
    <source>
        <strain evidence="1 2">DSM 12778</strain>
    </source>
</reference>
<evidence type="ECO:0000313" key="1">
    <source>
        <dbReference type="EMBL" id="AUN98240.1"/>
    </source>
</evidence>
<proteinExistence type="predicted"/>
<dbReference type="EMBL" id="CP025704">
    <property type="protein sequence ID" value="AUN98240.1"/>
    <property type="molecule type" value="Genomic_DNA"/>
</dbReference>
<evidence type="ECO:0000313" key="2">
    <source>
        <dbReference type="Proteomes" id="UP000235584"/>
    </source>
</evidence>
<dbReference type="KEGG" id="bsto:C0V70_09010"/>
<organism evidence="1 2">
    <name type="scientific">Bacteriovorax stolpii</name>
    <name type="common">Bdellovibrio stolpii</name>
    <dbReference type="NCBI Taxonomy" id="960"/>
    <lineage>
        <taxon>Bacteria</taxon>
        <taxon>Pseudomonadati</taxon>
        <taxon>Bdellovibrionota</taxon>
        <taxon>Bacteriovoracia</taxon>
        <taxon>Bacteriovoracales</taxon>
        <taxon>Bacteriovoracaceae</taxon>
        <taxon>Bacteriovorax</taxon>
    </lineage>
</organism>
<sequence>MKPLLLASLLLSFNLQAKEPNLKITDDSGAVITLAKDESMSNLILYSENAVESCFNGSADELANEINERFFEDGDWGLSDAVVLDQNRIGFTFWDLGGILNSFIVERCQ</sequence>
<gene>
    <name evidence="1" type="ORF">C0V70_09010</name>
</gene>
<dbReference type="Proteomes" id="UP000235584">
    <property type="component" value="Chromosome"/>
</dbReference>
<protein>
    <submittedName>
        <fullName evidence="1">Uncharacterized protein</fullName>
    </submittedName>
</protein>
<keyword evidence="2" id="KW-1185">Reference proteome</keyword>
<dbReference type="RefSeq" id="WP_102243531.1">
    <property type="nucleotide sequence ID" value="NZ_CP025704.1"/>
</dbReference>
<dbReference type="AlphaFoldDB" id="A0A2K9NRU4"/>